<dbReference type="AlphaFoldDB" id="A0A160VTV4"/>
<dbReference type="SUPFAM" id="SSF52833">
    <property type="entry name" value="Thioredoxin-like"/>
    <property type="match status" value="1"/>
</dbReference>
<dbReference type="RefSeq" id="WP_068578093.1">
    <property type="nucleotide sequence ID" value="NZ_CP015193.1"/>
</dbReference>
<reference evidence="3" key="2">
    <citation type="submission" date="2016-01" db="EMBL/GenBank/DDBJ databases">
        <authorList>
            <person name="Vorgias C.E."/>
        </authorList>
    </citation>
    <scope>NUCLEOTIDE SEQUENCE [LARGE SCALE GENOMIC DNA]</scope>
</reference>
<accession>A0A160VTV4</accession>
<dbReference type="EMBL" id="LN999010">
    <property type="protein sequence ID" value="CUX78219.1"/>
    <property type="molecule type" value="Genomic_DNA"/>
</dbReference>
<evidence type="ECO:0000313" key="2">
    <source>
        <dbReference type="EMBL" id="CUX78219.1"/>
    </source>
</evidence>
<organism evidence="2 3">
    <name type="scientific">Thermococcus chitonophagus</name>
    <dbReference type="NCBI Taxonomy" id="54262"/>
    <lineage>
        <taxon>Archaea</taxon>
        <taxon>Methanobacteriati</taxon>
        <taxon>Methanobacteriota</taxon>
        <taxon>Thermococci</taxon>
        <taxon>Thermococcales</taxon>
        <taxon>Thermococcaceae</taxon>
        <taxon>Thermococcus</taxon>
    </lineage>
</organism>
<gene>
    <name evidence="1" type="ORF">A3L04_06515</name>
    <name evidence="2" type="ORF">CHITON_1440</name>
</gene>
<proteinExistence type="predicted"/>
<dbReference type="CDD" id="cd02947">
    <property type="entry name" value="TRX_family"/>
    <property type="match status" value="1"/>
</dbReference>
<keyword evidence="4" id="KW-1185">Reference proteome</keyword>
<sequence length="192" mass="21556">MKFVRVILLVLLLASFSLGCISSNQTQSQTQISSSTGTQGTMAQTPSSTTTQDWLQGLDKSKFHFYIYGLDTCPHCQKMKKLLPEYFGNGSLTFYEVRSNEKNFQIYYNFSRLIGVQGVPLIGVFYDGKLYAIIEGEIDPKLIPKIVKEAMKNKGVILIISAGQYILPFNNTKAVSAINNMTRWFREGVPES</sequence>
<dbReference type="OrthoDB" id="73564at2157"/>
<dbReference type="Proteomes" id="UP000250189">
    <property type="component" value="Chromosome"/>
</dbReference>
<dbReference type="STRING" id="54262.CHITON_1440"/>
<evidence type="ECO:0000313" key="4">
    <source>
        <dbReference type="Proteomes" id="UP000250189"/>
    </source>
</evidence>
<reference evidence="1 4" key="3">
    <citation type="submission" date="2016-04" db="EMBL/GenBank/DDBJ databases">
        <title>Complete genome sequence of Thermococcus chitonophagus type strain GC74.</title>
        <authorList>
            <person name="Oger P.M."/>
        </authorList>
    </citation>
    <scope>NUCLEOTIDE SEQUENCE [LARGE SCALE GENOMIC DNA]</scope>
    <source>
        <strain evidence="1 4">GC74</strain>
    </source>
</reference>
<dbReference type="KEGG" id="tch:CHITON_1440"/>
<protein>
    <submittedName>
        <fullName evidence="2">Function Code: 16.1 Conserved Hypothetical</fullName>
    </submittedName>
    <submittedName>
        <fullName evidence="1">Glutaredoxin</fullName>
    </submittedName>
</protein>
<dbReference type="PROSITE" id="PS51257">
    <property type="entry name" value="PROKAR_LIPOPROTEIN"/>
    <property type="match status" value="1"/>
</dbReference>
<name>A0A160VTV4_9EURY</name>
<dbReference type="Gene3D" id="3.40.30.10">
    <property type="entry name" value="Glutaredoxin"/>
    <property type="match status" value="1"/>
</dbReference>
<evidence type="ECO:0000313" key="1">
    <source>
        <dbReference type="EMBL" id="ASJ16749.1"/>
    </source>
</evidence>
<evidence type="ECO:0000313" key="3">
    <source>
        <dbReference type="Proteomes" id="UP000093069"/>
    </source>
</evidence>
<dbReference type="Proteomes" id="UP000093069">
    <property type="component" value="Chromosome I"/>
</dbReference>
<dbReference type="EMBL" id="CP015193">
    <property type="protein sequence ID" value="ASJ16749.1"/>
    <property type="molecule type" value="Genomic_DNA"/>
</dbReference>
<dbReference type="InterPro" id="IPR036249">
    <property type="entry name" value="Thioredoxin-like_sf"/>
</dbReference>
<dbReference type="GeneID" id="33322216"/>
<reference evidence="2" key="1">
    <citation type="submission" date="2016-01" db="EMBL/GenBank/DDBJ databases">
        <authorList>
            <person name="Oliw E.H."/>
        </authorList>
    </citation>
    <scope>NUCLEOTIDE SEQUENCE</scope>
    <source>
        <strain evidence="2">1</strain>
    </source>
</reference>